<dbReference type="Proteomes" id="UP000643525">
    <property type="component" value="Unassembled WGS sequence"/>
</dbReference>
<organism evidence="2 3">
    <name type="scientific">Nesterenkonia lutea</name>
    <dbReference type="NCBI Taxonomy" id="272919"/>
    <lineage>
        <taxon>Bacteria</taxon>
        <taxon>Bacillati</taxon>
        <taxon>Actinomycetota</taxon>
        <taxon>Actinomycetes</taxon>
        <taxon>Micrococcales</taxon>
        <taxon>Micrococcaceae</taxon>
        <taxon>Nesterenkonia</taxon>
    </lineage>
</organism>
<dbReference type="SUPFAM" id="SSF52266">
    <property type="entry name" value="SGNH hydrolase"/>
    <property type="match status" value="1"/>
</dbReference>
<evidence type="ECO:0000259" key="1">
    <source>
        <dbReference type="Pfam" id="PF13472"/>
    </source>
</evidence>
<dbReference type="InterPro" id="IPR036514">
    <property type="entry name" value="SGNH_hydro_sf"/>
</dbReference>
<dbReference type="InterPro" id="IPR013830">
    <property type="entry name" value="SGNH_hydro"/>
</dbReference>
<dbReference type="Pfam" id="PF13472">
    <property type="entry name" value="Lipase_GDSL_2"/>
    <property type="match status" value="1"/>
</dbReference>
<sequence>MEESTQDLRASMPGPRRHLRIVALGDELLSGVGDPRALGWLGRVISKTPIEGIALEHYALAMPGEGTEALSERWQQEAVPRFEAPSPGSAEAPERCLVVALNDKDLYSATSSARSRLNLANILDRASQEGIRCLVLGPVPTLDTERNQRISELNAAYRDVASRRSHVYVDAYTPLVSHEQWRSDLAANGGLPGQAGYGLMAWLVLHRGWYQWLGLQEPVA</sequence>
<gene>
    <name evidence="2" type="ORF">H4W27_001379</name>
</gene>
<accession>A0ABR9JEK3</accession>
<evidence type="ECO:0000313" key="3">
    <source>
        <dbReference type="Proteomes" id="UP000643525"/>
    </source>
</evidence>
<comment type="caution">
    <text evidence="2">The sequence shown here is derived from an EMBL/GenBank/DDBJ whole genome shotgun (WGS) entry which is preliminary data.</text>
</comment>
<proteinExistence type="predicted"/>
<feature type="domain" description="SGNH hydrolase-type esterase" evidence="1">
    <location>
        <begin position="23"/>
        <end position="197"/>
    </location>
</feature>
<keyword evidence="3" id="KW-1185">Reference proteome</keyword>
<reference evidence="2 3" key="1">
    <citation type="submission" date="2020-10" db="EMBL/GenBank/DDBJ databases">
        <title>Sequencing the genomes of 1000 actinobacteria strains.</title>
        <authorList>
            <person name="Klenk H.-P."/>
        </authorList>
    </citation>
    <scope>NUCLEOTIDE SEQUENCE [LARGE SCALE GENOMIC DNA]</scope>
    <source>
        <strain evidence="2 3">DSM 15666</strain>
    </source>
</reference>
<name>A0ABR9JEK3_9MICC</name>
<dbReference type="RefSeq" id="WP_225939036.1">
    <property type="nucleotide sequence ID" value="NZ_BAAALJ010000024.1"/>
</dbReference>
<dbReference type="Gene3D" id="3.40.50.1110">
    <property type="entry name" value="SGNH hydrolase"/>
    <property type="match status" value="1"/>
</dbReference>
<protein>
    <recommendedName>
        <fullName evidence="1">SGNH hydrolase-type esterase domain-containing protein</fullName>
    </recommendedName>
</protein>
<dbReference type="EMBL" id="JADBED010000001">
    <property type="protein sequence ID" value="MBE1524261.1"/>
    <property type="molecule type" value="Genomic_DNA"/>
</dbReference>
<evidence type="ECO:0000313" key="2">
    <source>
        <dbReference type="EMBL" id="MBE1524261.1"/>
    </source>
</evidence>